<evidence type="ECO:0000313" key="3">
    <source>
        <dbReference type="Proteomes" id="UP000736672"/>
    </source>
</evidence>
<accession>A0A9P9K8D5</accession>
<comment type="caution">
    <text evidence="2">The sequence shown here is derived from an EMBL/GenBank/DDBJ whole genome shotgun (WGS) entry which is preliminary data.</text>
</comment>
<feature type="region of interest" description="Disordered" evidence="1">
    <location>
        <begin position="1"/>
        <end position="21"/>
    </location>
</feature>
<dbReference type="Proteomes" id="UP000736672">
    <property type="component" value="Unassembled WGS sequence"/>
</dbReference>
<dbReference type="AlphaFoldDB" id="A0A9P9K8D5"/>
<sequence>MVDLPPPAYKQVATSRANQHYQTCTRPGNEEALKKDIADRVGTFAVRGWIASNGGTTVAVGPWWMDGGNDTTWEVSEPTQDRTTKQTQGQSTDERLLGILRRALRLRARRQEEDILAVNGTPLHPGEIEYTILPPIGTNKSGSHDWTENWGWKVKLTACTYVQHVECSRWTMTCSLYCNNLPSLLQAGRISWKDAIVHHRKGHFDKDSHRWKWERSSRCWPVASSGQKWKVKVRTRHREKSSLERDFRCDLSVETVNRAKIYQRTSGERYKIVMVYDLNTVYGNDISGQRVDVWHDGLVGKFAQFIRPLMPFDPHPAAGYDA</sequence>
<dbReference type="EMBL" id="JAGTJS010000015">
    <property type="protein sequence ID" value="KAH7247976.1"/>
    <property type="molecule type" value="Genomic_DNA"/>
</dbReference>
<protein>
    <submittedName>
        <fullName evidence="2">Uncharacterized protein</fullName>
    </submittedName>
</protein>
<name>A0A9P9K8D5_FUSSL</name>
<keyword evidence="3" id="KW-1185">Reference proteome</keyword>
<evidence type="ECO:0000256" key="1">
    <source>
        <dbReference type="SAM" id="MobiDB-lite"/>
    </source>
</evidence>
<dbReference type="OrthoDB" id="5089500at2759"/>
<reference evidence="2" key="1">
    <citation type="journal article" date="2021" name="Nat. Commun.">
        <title>Genetic determinants of endophytism in the Arabidopsis root mycobiome.</title>
        <authorList>
            <person name="Mesny F."/>
            <person name="Miyauchi S."/>
            <person name="Thiergart T."/>
            <person name="Pickel B."/>
            <person name="Atanasova L."/>
            <person name="Karlsson M."/>
            <person name="Huettel B."/>
            <person name="Barry K.W."/>
            <person name="Haridas S."/>
            <person name="Chen C."/>
            <person name="Bauer D."/>
            <person name="Andreopoulos W."/>
            <person name="Pangilinan J."/>
            <person name="LaButti K."/>
            <person name="Riley R."/>
            <person name="Lipzen A."/>
            <person name="Clum A."/>
            <person name="Drula E."/>
            <person name="Henrissat B."/>
            <person name="Kohler A."/>
            <person name="Grigoriev I.V."/>
            <person name="Martin F.M."/>
            <person name="Hacquard S."/>
        </authorList>
    </citation>
    <scope>NUCLEOTIDE SEQUENCE</scope>
    <source>
        <strain evidence="2">FSSC 5 MPI-SDFR-AT-0091</strain>
    </source>
</reference>
<gene>
    <name evidence="2" type="ORF">B0J15DRAFT_563417</name>
</gene>
<evidence type="ECO:0000313" key="2">
    <source>
        <dbReference type="EMBL" id="KAH7247976.1"/>
    </source>
</evidence>
<feature type="compositionally biased region" description="Polar residues" evidence="1">
    <location>
        <begin position="12"/>
        <end position="21"/>
    </location>
</feature>
<proteinExistence type="predicted"/>
<organism evidence="2 3">
    <name type="scientific">Fusarium solani</name>
    <name type="common">Filamentous fungus</name>
    <dbReference type="NCBI Taxonomy" id="169388"/>
    <lineage>
        <taxon>Eukaryota</taxon>
        <taxon>Fungi</taxon>
        <taxon>Dikarya</taxon>
        <taxon>Ascomycota</taxon>
        <taxon>Pezizomycotina</taxon>
        <taxon>Sordariomycetes</taxon>
        <taxon>Hypocreomycetidae</taxon>
        <taxon>Hypocreales</taxon>
        <taxon>Nectriaceae</taxon>
        <taxon>Fusarium</taxon>
        <taxon>Fusarium solani species complex</taxon>
    </lineage>
</organism>